<dbReference type="Proteomes" id="UP000813444">
    <property type="component" value="Unassembled WGS sequence"/>
</dbReference>
<keyword evidence="1" id="KW-1133">Transmembrane helix</keyword>
<proteinExistence type="predicted"/>
<evidence type="ECO:0000313" key="3">
    <source>
        <dbReference type="Proteomes" id="UP000813444"/>
    </source>
</evidence>
<comment type="caution">
    <text evidence="2">The sequence shown here is derived from an EMBL/GenBank/DDBJ whole genome shotgun (WGS) entry which is preliminary data.</text>
</comment>
<evidence type="ECO:0000313" key="2">
    <source>
        <dbReference type="EMBL" id="KAH7320155.1"/>
    </source>
</evidence>
<organism evidence="2 3">
    <name type="scientific">Stachybotrys elegans</name>
    <dbReference type="NCBI Taxonomy" id="80388"/>
    <lineage>
        <taxon>Eukaryota</taxon>
        <taxon>Fungi</taxon>
        <taxon>Dikarya</taxon>
        <taxon>Ascomycota</taxon>
        <taxon>Pezizomycotina</taxon>
        <taxon>Sordariomycetes</taxon>
        <taxon>Hypocreomycetidae</taxon>
        <taxon>Hypocreales</taxon>
        <taxon>Stachybotryaceae</taxon>
        <taxon>Stachybotrys</taxon>
    </lineage>
</organism>
<sequence>MVWRPQSCFTSAFFLHPLFSMAWALLHYCFFFLLLSLSLMCHDDGYIAIHPVGGLVGTGRRRRWGSVFFLLLPVQSVSSPLPLPLHVCHTLV</sequence>
<feature type="transmembrane region" description="Helical" evidence="1">
    <location>
        <begin position="12"/>
        <end position="35"/>
    </location>
</feature>
<protein>
    <submittedName>
        <fullName evidence="2">Uncharacterized protein</fullName>
    </submittedName>
</protein>
<accession>A0A8K0SQY3</accession>
<dbReference type="EMBL" id="JAGPNK010000006">
    <property type="protein sequence ID" value="KAH7320155.1"/>
    <property type="molecule type" value="Genomic_DNA"/>
</dbReference>
<keyword evidence="1" id="KW-0812">Transmembrane</keyword>
<evidence type="ECO:0000256" key="1">
    <source>
        <dbReference type="SAM" id="Phobius"/>
    </source>
</evidence>
<keyword evidence="1" id="KW-0472">Membrane</keyword>
<gene>
    <name evidence="2" type="ORF">B0I35DRAFT_230091</name>
</gene>
<keyword evidence="3" id="KW-1185">Reference proteome</keyword>
<name>A0A8K0SQY3_9HYPO</name>
<dbReference type="AlphaFoldDB" id="A0A8K0SQY3"/>
<reference evidence="2" key="1">
    <citation type="journal article" date="2021" name="Nat. Commun.">
        <title>Genetic determinants of endophytism in the Arabidopsis root mycobiome.</title>
        <authorList>
            <person name="Mesny F."/>
            <person name="Miyauchi S."/>
            <person name="Thiergart T."/>
            <person name="Pickel B."/>
            <person name="Atanasova L."/>
            <person name="Karlsson M."/>
            <person name="Huettel B."/>
            <person name="Barry K.W."/>
            <person name="Haridas S."/>
            <person name="Chen C."/>
            <person name="Bauer D."/>
            <person name="Andreopoulos W."/>
            <person name="Pangilinan J."/>
            <person name="LaButti K."/>
            <person name="Riley R."/>
            <person name="Lipzen A."/>
            <person name="Clum A."/>
            <person name="Drula E."/>
            <person name="Henrissat B."/>
            <person name="Kohler A."/>
            <person name="Grigoriev I.V."/>
            <person name="Martin F.M."/>
            <person name="Hacquard S."/>
        </authorList>
    </citation>
    <scope>NUCLEOTIDE SEQUENCE</scope>
    <source>
        <strain evidence="2">MPI-CAGE-CH-0235</strain>
    </source>
</reference>